<organism evidence="1 2">
    <name type="scientific">Mythimna loreyi</name>
    <dbReference type="NCBI Taxonomy" id="667449"/>
    <lineage>
        <taxon>Eukaryota</taxon>
        <taxon>Metazoa</taxon>
        <taxon>Ecdysozoa</taxon>
        <taxon>Arthropoda</taxon>
        <taxon>Hexapoda</taxon>
        <taxon>Insecta</taxon>
        <taxon>Pterygota</taxon>
        <taxon>Neoptera</taxon>
        <taxon>Endopterygota</taxon>
        <taxon>Lepidoptera</taxon>
        <taxon>Glossata</taxon>
        <taxon>Ditrysia</taxon>
        <taxon>Noctuoidea</taxon>
        <taxon>Noctuidae</taxon>
        <taxon>Noctuinae</taxon>
        <taxon>Hadenini</taxon>
        <taxon>Mythimna</taxon>
    </lineage>
</organism>
<sequence>MFNHKLPTDFPMQTLRKKTSPCKYKNEPGRFLGEGVSFRAKLIGVLEVPEARGDRMCQEALADLKMAIRAAGEHKQRIQVHVAIDGLRLRDDKTGDSLYHHPVHKISFIAQDMTDSRAFGYIFGSPDTGHRFFGIKTDKAASQVVIAMRDLFQVVFELKKKEVEMAKQQLEGKTVTSSLVRHATNASTESKTKSITTAGETSSSTSKVVDVGAEGGVAELVDLEQELSSLRRGLTQVEGLTPSNDPFGDSFTALPSQKGLLPPPPSGASTRGRSTPAAPASSRGVFSPGKAAPALPFDLATVAAEFEPTPALVDNLNDTPVCQAGASTTQSLSYDVFTELDPLGTGRSKPYVDKKLFFQELKNPPKKVLKDLVSTQSLISDILPVTTDTKIEHYGPATTMTSLSRHSGGSVAIVKPTQSALFTGNFFSSDPFAETDPFDNTDPFSDSFKDDPFTSMQEFPKSSVLRVDELKSKLSREATVDKPEPVENGKSVFNGPLQVSLPPEPAPKSPRLQRQSTEGSTVRQRPQAHKLSADNASPPPPLPPKKIADLPISRPPPRPPHDHDDDDVGPPLPKPAMRREPLADRSMKPRLSSAATNSSEDEYLTPAPPPLPTARRFDITLSQLLTCTMDELAHRYSTRGLWRLSMMSSEDEYLTPAPPPLPTARRFDITLSQLLTCTMDELAHRYSTRGLWRLSMMSSEDEYLTPAPPPLPTARRFDITLSQLLTCTMDELAHRYSTRGLWRLSMMSSEDEYLTPAPPPLPTARRFDITLSQLLTCTMDELAHRYSTRGLWRLSMMSSEDEYLTPAPPPLPTARRFDITLSQLLTCTMDELAHRYSTRGLWRLSMMSSEDEYLTPAPPPLPTARRFDITLSQLLTCTMDELAHRYSTRGLWRLSMMSSEDEYLTPAPPPLPTARRFDITLSQLLTCTMDELAHRYSTRGLWRLSMMSSEDEYLTPAPPPLPTARRFDITLSQLLTCTMDELAHRYSTRGLWRLSMMSSEDEYLTPAPPPLPTARRFDITLSQLLTCTMDELAHRYSTRGLWRLSMMSSEDEYLTPAPPPLPTARRFDITLSQLLTCTMDELAHRYSTRGLWRLSMMSSEDEYLTPAPPPLPTARRFDITLSQLLTCTMDELAHRLRVPTATLSSMTLPQLTDYLRSYLAADNDRAHIHVEPGAKPEKDKPLPGVTALSGLSTPSGILDKPEKIQTNDFKPQFEDNFTPPADISDTFVANFDDFDKKANPSYDRYAAFREIQEEELKAKSILDPIDALESEPKQDSDEKELTAIDNLIRANQERETDNKETARSPLKTLDELTLDSFNMFRNSVSPKPSQIDAKIEDIKSVMKTLQIEKSRRSVSPRDNGHVDVKHEDTNDRYAALREITITEPPQDEFESLPPELPKERKRSDEKSDGFDNSDFFDCIDNSSLSFTHVEDAFRKSPIVKEREREREEEKKIERELREEKKEPIVEIVPLPVRDLAPPTRLSTGSISDVVSGSSPDTKEKIGGVVVGGTVCTGVVGSVAGGALGSRWAVLGAPRASAGSSDSRDSEPRVRVRRARHHDPPPRAPIVQTSSSSRDVSPWDEELPPVTRLQRPPSHRDRDSRHNSSGSRECLDSGSGREKDKLRDKRDMRDRERDMSRDGRDSARDRRDSARDSGSGRDRRDVSKERDHRDRRDRRSRDRENDSWDRDRTYSREREYRDSRSRERLPKDYREKDRDRHRKPRHSYDEDEDYSDGCGSGRSSPRDRWPEQRWRRDERNYGSLGWRETRRRAELRQSEDSSERRYGSTLSWSSRRAAPRRSSSRERDAARDTRRRTRRDDSRRPRDYRFSNDFSPRERDHAEPFDNDFHDTPTPTTKKRAPYASLEGTRFAFEPEDATASPVSVSSARARDSEQSATRFRFDSDSMSPRSMFEDDFASAPRPRTASIAEEEEGDLPPLRARPPPANTRDIRKSDSINIFTRESDPFEGDAFFACTGSDRAARRENWPGDFQGFDNA</sequence>
<reference evidence="1" key="1">
    <citation type="submission" date="2023-03" db="EMBL/GenBank/DDBJ databases">
        <title>Chromosome-level genomes of two armyworms, Mythimna separata and Mythimna loreyi, provide insights into the biosynthesis and reception of sex pheromones.</title>
        <authorList>
            <person name="Zhao H."/>
        </authorList>
    </citation>
    <scope>NUCLEOTIDE SEQUENCE</scope>
    <source>
        <strain evidence="1">BeijingLab</strain>
    </source>
</reference>
<evidence type="ECO:0000313" key="1">
    <source>
        <dbReference type="EMBL" id="KAJ8717154.1"/>
    </source>
</evidence>
<evidence type="ECO:0000313" key="2">
    <source>
        <dbReference type="Proteomes" id="UP001231649"/>
    </source>
</evidence>
<keyword evidence="2" id="KW-1185">Reference proteome</keyword>
<protein>
    <submittedName>
        <fullName evidence="1">Uncharacterized protein</fullName>
    </submittedName>
</protein>
<proteinExistence type="predicted"/>
<dbReference type="EMBL" id="CM056794">
    <property type="protein sequence ID" value="KAJ8717154.1"/>
    <property type="molecule type" value="Genomic_DNA"/>
</dbReference>
<gene>
    <name evidence="1" type="ORF">PYW08_005553</name>
</gene>
<dbReference type="Proteomes" id="UP001231649">
    <property type="component" value="Chromosome 18"/>
</dbReference>
<comment type="caution">
    <text evidence="1">The sequence shown here is derived from an EMBL/GenBank/DDBJ whole genome shotgun (WGS) entry which is preliminary data.</text>
</comment>
<name>A0ACC2QJF5_9NEOP</name>
<accession>A0ACC2QJF5</accession>